<sequence length="181" mass="19399">MRIRATLNALALRLDGNETPEMLRKALLELPPLPLEVEVAGSVGPTVLETLLELGRERGLQLRPQRGEKYIPYTEVIDQTLRSGARVESPGTVVILGDVNAGAEIIAAGDIIVVGKLRGLAHAGATGQEEAAIWAMSLEAKQIRIAHHVAQAPDGEKSTRGPERARVAEGRIVLEAWGKKA</sequence>
<dbReference type="Gene3D" id="2.160.20.70">
    <property type="match status" value="1"/>
</dbReference>
<evidence type="ECO:0000256" key="3">
    <source>
        <dbReference type="ARBA" id="ARBA00023306"/>
    </source>
</evidence>
<dbReference type="InterPro" id="IPR005526">
    <property type="entry name" value="Septum_form_inhib_MinC_C"/>
</dbReference>
<dbReference type="SUPFAM" id="SSF63848">
    <property type="entry name" value="Cell-division inhibitor MinC, C-terminal domain"/>
    <property type="match status" value="1"/>
</dbReference>
<dbReference type="EMBL" id="BJXL01000009">
    <property type="protein sequence ID" value="GEM82346.1"/>
    <property type="molecule type" value="Genomic_DNA"/>
</dbReference>
<evidence type="ECO:0000313" key="5">
    <source>
        <dbReference type="EMBL" id="GEM82346.1"/>
    </source>
</evidence>
<dbReference type="GO" id="GO:1901891">
    <property type="term" value="P:regulation of cell septum assembly"/>
    <property type="evidence" value="ECO:0007669"/>
    <property type="project" value="InterPro"/>
</dbReference>
<keyword evidence="2" id="KW-0717">Septation</keyword>
<comment type="caution">
    <text evidence="5">The sequence shown here is derived from an EMBL/GenBank/DDBJ whole genome shotgun (WGS) entry which is preliminary data.</text>
</comment>
<dbReference type="Pfam" id="PF03775">
    <property type="entry name" value="MinC_C"/>
    <property type="match status" value="1"/>
</dbReference>
<dbReference type="GO" id="GO:0000902">
    <property type="term" value="P:cell morphogenesis"/>
    <property type="evidence" value="ECO:0007669"/>
    <property type="project" value="InterPro"/>
</dbReference>
<organism evidence="5 6">
    <name type="scientific">Meiothermus hypogaeus NBRC 106114</name>
    <dbReference type="NCBI Taxonomy" id="1227553"/>
    <lineage>
        <taxon>Bacteria</taxon>
        <taxon>Thermotogati</taxon>
        <taxon>Deinococcota</taxon>
        <taxon>Deinococci</taxon>
        <taxon>Thermales</taxon>
        <taxon>Thermaceae</taxon>
        <taxon>Meiothermus</taxon>
    </lineage>
</organism>
<feature type="domain" description="Septum formation inhibitor MinC C-terminal" evidence="4">
    <location>
        <begin position="76"/>
        <end position="174"/>
    </location>
</feature>
<evidence type="ECO:0000259" key="4">
    <source>
        <dbReference type="Pfam" id="PF03775"/>
    </source>
</evidence>
<evidence type="ECO:0000313" key="6">
    <source>
        <dbReference type="Proteomes" id="UP000321197"/>
    </source>
</evidence>
<dbReference type="NCBIfam" id="TIGR01222">
    <property type="entry name" value="minC"/>
    <property type="match status" value="1"/>
</dbReference>
<evidence type="ECO:0000256" key="2">
    <source>
        <dbReference type="ARBA" id="ARBA00023210"/>
    </source>
</evidence>
<evidence type="ECO:0000256" key="1">
    <source>
        <dbReference type="ARBA" id="ARBA00022618"/>
    </source>
</evidence>
<gene>
    <name evidence="5" type="ORF">MHY01S_05120</name>
</gene>
<dbReference type="GO" id="GO:0000917">
    <property type="term" value="P:division septum assembly"/>
    <property type="evidence" value="ECO:0007669"/>
    <property type="project" value="UniProtKB-KW"/>
</dbReference>
<dbReference type="PANTHER" id="PTHR34108">
    <property type="entry name" value="SEPTUM SITE-DETERMINING PROTEIN MINC"/>
    <property type="match status" value="1"/>
</dbReference>
<dbReference type="PANTHER" id="PTHR34108:SF1">
    <property type="entry name" value="SEPTUM SITE-DETERMINING PROTEIN MINC"/>
    <property type="match status" value="1"/>
</dbReference>
<accession>A0A511R036</accession>
<proteinExistence type="predicted"/>
<dbReference type="InterPro" id="IPR036145">
    <property type="entry name" value="MinC_C_sf"/>
</dbReference>
<dbReference type="Proteomes" id="UP000321197">
    <property type="component" value="Unassembled WGS sequence"/>
</dbReference>
<dbReference type="OrthoDB" id="9790810at2"/>
<keyword evidence="1" id="KW-0132">Cell division</keyword>
<dbReference type="RefSeq" id="WP_119341178.1">
    <property type="nucleotide sequence ID" value="NZ_BJXL01000009.1"/>
</dbReference>
<dbReference type="InterPro" id="IPR013033">
    <property type="entry name" value="MinC"/>
</dbReference>
<name>A0A511R036_9DEIN</name>
<keyword evidence="3" id="KW-0131">Cell cycle</keyword>
<dbReference type="AlphaFoldDB" id="A0A511R036"/>
<dbReference type="InterPro" id="IPR016098">
    <property type="entry name" value="CAP/MinC_C"/>
</dbReference>
<reference evidence="5 6" key="1">
    <citation type="submission" date="2019-07" db="EMBL/GenBank/DDBJ databases">
        <title>Whole genome shotgun sequence of Meiothermus hypogaeus NBRC 106114.</title>
        <authorList>
            <person name="Hosoyama A."/>
            <person name="Uohara A."/>
            <person name="Ohji S."/>
            <person name="Ichikawa N."/>
        </authorList>
    </citation>
    <scope>NUCLEOTIDE SEQUENCE [LARGE SCALE GENOMIC DNA]</scope>
    <source>
        <strain evidence="5 6">NBRC 106114</strain>
    </source>
</reference>
<protein>
    <submittedName>
        <fullName evidence="5">Septum site-determining protein MinC</fullName>
    </submittedName>
</protein>